<dbReference type="GO" id="GO:0046872">
    <property type="term" value="F:metal ion binding"/>
    <property type="evidence" value="ECO:0007669"/>
    <property type="project" value="UniProtKB-KW"/>
</dbReference>
<dbReference type="SUPFAM" id="SSF56300">
    <property type="entry name" value="Metallo-dependent phosphatases"/>
    <property type="match status" value="1"/>
</dbReference>
<protein>
    <recommendedName>
        <fullName evidence="1">Phosphoesterase</fullName>
        <ecNumber evidence="1">3.1.4.-</ecNumber>
    </recommendedName>
</protein>
<dbReference type="InterPro" id="IPR053193">
    <property type="entry name" value="MetalloPDE_YfcE-like"/>
</dbReference>
<gene>
    <name evidence="3" type="ORF">A994_00450</name>
</gene>
<dbReference type="AlphaFoldDB" id="K2RVA4"/>
<comment type="caution">
    <text evidence="3">The sequence shown here is derived from an EMBL/GenBank/DDBJ whole genome shotgun (WGS) entry which is preliminary data.</text>
</comment>
<evidence type="ECO:0000313" key="4">
    <source>
        <dbReference type="Proteomes" id="UP000007360"/>
    </source>
</evidence>
<keyword evidence="4" id="KW-1185">Reference proteome</keyword>
<evidence type="ECO:0000259" key="2">
    <source>
        <dbReference type="Pfam" id="PF12850"/>
    </source>
</evidence>
<accession>K2RVA4</accession>
<dbReference type="Gene3D" id="3.60.21.10">
    <property type="match status" value="1"/>
</dbReference>
<dbReference type="NCBIfam" id="TIGR00040">
    <property type="entry name" value="yfcE"/>
    <property type="match status" value="1"/>
</dbReference>
<dbReference type="RefSeq" id="WP_004029266.1">
    <property type="nucleotide sequence ID" value="NZ_AMPO01000001.1"/>
</dbReference>
<evidence type="ECO:0000256" key="1">
    <source>
        <dbReference type="RuleBase" id="RU362039"/>
    </source>
</evidence>
<dbReference type="EC" id="3.1.4.-" evidence="1"/>
<organism evidence="3 4">
    <name type="scientific">Methanobacterium formicicum (strain DSM 3637 / PP1)</name>
    <dbReference type="NCBI Taxonomy" id="1204725"/>
    <lineage>
        <taxon>Archaea</taxon>
        <taxon>Methanobacteriati</taxon>
        <taxon>Methanobacteriota</taxon>
        <taxon>Methanomada group</taxon>
        <taxon>Methanobacteria</taxon>
        <taxon>Methanobacteriales</taxon>
        <taxon>Methanobacteriaceae</taxon>
        <taxon>Methanobacterium</taxon>
    </lineage>
</organism>
<comment type="cofactor">
    <cofactor evidence="1">
        <name>a divalent metal cation</name>
        <dbReference type="ChEBI" id="CHEBI:60240"/>
    </cofactor>
</comment>
<evidence type="ECO:0000313" key="3">
    <source>
        <dbReference type="EMBL" id="EKF86710.1"/>
    </source>
</evidence>
<dbReference type="EMBL" id="AMPO01000001">
    <property type="protein sequence ID" value="EKF86710.1"/>
    <property type="molecule type" value="Genomic_DNA"/>
</dbReference>
<name>K2RVA4_METFP</name>
<dbReference type="PANTHER" id="PTHR43165">
    <property type="entry name" value="METALLOPHOSPHOESTERASE"/>
    <property type="match status" value="1"/>
</dbReference>
<feature type="domain" description="Calcineurin-like phosphoesterase" evidence="2">
    <location>
        <begin position="2"/>
        <end position="150"/>
    </location>
</feature>
<dbReference type="InterPro" id="IPR041802">
    <property type="entry name" value="MPP_YfcE"/>
</dbReference>
<dbReference type="OrthoDB" id="9959at2157"/>
<dbReference type="Proteomes" id="UP000007360">
    <property type="component" value="Unassembled WGS sequence"/>
</dbReference>
<dbReference type="GO" id="GO:0016787">
    <property type="term" value="F:hydrolase activity"/>
    <property type="evidence" value="ECO:0007669"/>
    <property type="project" value="UniProtKB-UniRule"/>
</dbReference>
<reference evidence="3 4" key="1">
    <citation type="journal article" date="2012" name="J. Bacteriol.">
        <title>Draft genome sequence of Methanobacterium formicicum DSM 3637, an archaebacterium isolated from the methane producer amoeba Pelomyxa palustris.</title>
        <authorList>
            <person name="Gutierrez G."/>
        </authorList>
    </citation>
    <scope>NUCLEOTIDE SEQUENCE [LARGE SCALE GENOMIC DNA]</scope>
    <source>
        <strain evidence="4">DSM 3637 / PP1</strain>
    </source>
</reference>
<dbReference type="InterPro" id="IPR029052">
    <property type="entry name" value="Metallo-depent_PP-like"/>
</dbReference>
<sequence>MIGIMSDSHDHLKAIRAAVEVFNQSKVDMVVHAGDLIAPFTSREFEKLQAPLEAIFGNNDGERRGLRAAYAKLCALEDFKELEVDGRKIAVIHGTNQALVDALTESRKYDLVIRGHTHQMEVEEGETMIINPGETCGYVSGVKTVILLNTIDLSWETVQL</sequence>
<dbReference type="Pfam" id="PF12850">
    <property type="entry name" value="Metallophos_2"/>
    <property type="match status" value="1"/>
</dbReference>
<proteinExistence type="inferred from homology"/>
<keyword evidence="1" id="KW-0479">Metal-binding</keyword>
<comment type="similarity">
    <text evidence="1">Belongs to the metallophosphoesterase superfamily. YfcE family.</text>
</comment>
<dbReference type="PANTHER" id="PTHR43165:SF1">
    <property type="entry name" value="PHOSPHODIESTERASE MJ0936"/>
    <property type="match status" value="1"/>
</dbReference>
<dbReference type="InterPro" id="IPR000979">
    <property type="entry name" value="Phosphodiesterase_MJ0936/Vps29"/>
</dbReference>
<dbReference type="PATRIC" id="fig|1204725.3.peg.89"/>
<dbReference type="InterPro" id="IPR024654">
    <property type="entry name" value="Calcineurin-like_PHP_lpxH"/>
</dbReference>
<dbReference type="CDD" id="cd00841">
    <property type="entry name" value="MPP_YfcE"/>
    <property type="match status" value="1"/>
</dbReference>